<sequence>MPAVMAVPTDVAGVSRSVVMPAIDTVNAFTANDAWICVSTTTMSGSHEVADGLSFDAVSVGAAAVTPRPLSRGVAKTAPSRHPLALTVLPRRA</sequence>
<evidence type="ECO:0000313" key="1">
    <source>
        <dbReference type="EMBL" id="GAA1760668.1"/>
    </source>
</evidence>
<dbReference type="EMBL" id="BAAANH010000004">
    <property type="protein sequence ID" value="GAA1760668.1"/>
    <property type="molecule type" value="Genomic_DNA"/>
</dbReference>
<gene>
    <name evidence="1" type="ORF">GCM10009747_19650</name>
</gene>
<keyword evidence="2" id="KW-1185">Reference proteome</keyword>
<reference evidence="1 2" key="1">
    <citation type="journal article" date="2019" name="Int. J. Syst. Evol. Microbiol.">
        <title>The Global Catalogue of Microorganisms (GCM) 10K type strain sequencing project: providing services to taxonomists for standard genome sequencing and annotation.</title>
        <authorList>
            <consortium name="The Broad Institute Genomics Platform"/>
            <consortium name="The Broad Institute Genome Sequencing Center for Infectious Disease"/>
            <person name="Wu L."/>
            <person name="Ma J."/>
        </authorList>
    </citation>
    <scope>NUCLEOTIDE SEQUENCE [LARGE SCALE GENOMIC DNA]</scope>
    <source>
        <strain evidence="1 2">JCM 14319</strain>
    </source>
</reference>
<protein>
    <submittedName>
        <fullName evidence="1">Uncharacterized protein</fullName>
    </submittedName>
</protein>
<dbReference type="Proteomes" id="UP001500506">
    <property type="component" value="Unassembled WGS sequence"/>
</dbReference>
<evidence type="ECO:0000313" key="2">
    <source>
        <dbReference type="Proteomes" id="UP001500506"/>
    </source>
</evidence>
<comment type="caution">
    <text evidence="1">The sequence shown here is derived from an EMBL/GenBank/DDBJ whole genome shotgun (WGS) entry which is preliminary data.</text>
</comment>
<accession>A0ABN2KN57</accession>
<name>A0ABN2KN57_9MICO</name>
<proteinExistence type="predicted"/>
<organism evidence="1 2">
    <name type="scientific">Agromyces humatus</name>
    <dbReference type="NCBI Taxonomy" id="279573"/>
    <lineage>
        <taxon>Bacteria</taxon>
        <taxon>Bacillati</taxon>
        <taxon>Actinomycetota</taxon>
        <taxon>Actinomycetes</taxon>
        <taxon>Micrococcales</taxon>
        <taxon>Microbacteriaceae</taxon>
        <taxon>Agromyces</taxon>
    </lineage>
</organism>